<dbReference type="AlphaFoldDB" id="A0A6L9L180"/>
<evidence type="ECO:0000256" key="1">
    <source>
        <dbReference type="ARBA" id="ARBA00007430"/>
    </source>
</evidence>
<keyword evidence="3" id="KW-0456">Lyase</keyword>
<sequence>MSQSSIASSLDLTNKSILITGGTGSFGKKFVEMVYKRFPNIKRLVIYSRDELKQFEMSQHYPQSTYKSIRFFIGDVRDGERLKRACEGVDIIIHAAALKQVPAAEYNPMECIKTNVFGAENVINAALDNGVQRVVALSTDKAAAPINLYGATKLCSDKLFVAANNMRGSRDLRFSVVRYGNVIGSRGSVVPFFLDKRKDGILPITHPDMTRFNISLEEGVEMVLYALEHAWGGEIFVPKIPSYRITDVAEAIAPSAEQRIVGVRPGEKLHEEMITETDSLNTVETDRYYVITPSTPTWSIDDYMKAFNGRAVDMGFKYNSGTNTEWLNVEQLRDQIRQHVDADFQV</sequence>
<dbReference type="Proteomes" id="UP000474175">
    <property type="component" value="Unassembled WGS sequence"/>
</dbReference>
<dbReference type="InterPro" id="IPR051203">
    <property type="entry name" value="Polysaccharide_Synthase-Rel"/>
</dbReference>
<gene>
    <name evidence="3" type="primary">pseB</name>
    <name evidence="3" type="ORF">GK108_05265</name>
</gene>
<dbReference type="RefSeq" id="WP_163943985.1">
    <property type="nucleotide sequence ID" value="NZ_JAAFZH010000002.1"/>
</dbReference>
<dbReference type="Gene3D" id="3.40.50.720">
    <property type="entry name" value="NAD(P)-binding Rossmann-like Domain"/>
    <property type="match status" value="1"/>
</dbReference>
<evidence type="ECO:0000313" key="3">
    <source>
        <dbReference type="EMBL" id="NDU94274.1"/>
    </source>
</evidence>
<name>A0A6L9L180_9BACT</name>
<dbReference type="PANTHER" id="PTHR43318">
    <property type="entry name" value="UDP-N-ACETYLGLUCOSAMINE 4,6-DEHYDRATASE"/>
    <property type="match status" value="1"/>
</dbReference>
<comment type="caution">
    <text evidence="3">The sequence shown here is derived from an EMBL/GenBank/DDBJ whole genome shotgun (WGS) entry which is preliminary data.</text>
</comment>
<comment type="similarity">
    <text evidence="1">Belongs to the polysaccharide synthase family.</text>
</comment>
<reference evidence="3 4" key="1">
    <citation type="submission" date="2020-02" db="EMBL/GenBank/DDBJ databases">
        <title>Draft genome sequence of two Spirosoma agri KCTC 52727 and Spirosoma terrae KCTC 52035.</title>
        <authorList>
            <person name="Rojas J."/>
            <person name="Ambika Manirajan B."/>
            <person name="Suarez C."/>
            <person name="Ratering S."/>
            <person name="Schnell S."/>
        </authorList>
    </citation>
    <scope>NUCLEOTIDE SEQUENCE [LARGE SCALE GENOMIC DNA]</scope>
    <source>
        <strain evidence="3 4">KCTC 52035</strain>
    </source>
</reference>
<dbReference type="GO" id="GO:0016829">
    <property type="term" value="F:lyase activity"/>
    <property type="evidence" value="ECO:0007669"/>
    <property type="project" value="UniProtKB-KW"/>
</dbReference>
<evidence type="ECO:0000259" key="2">
    <source>
        <dbReference type="Pfam" id="PF02719"/>
    </source>
</evidence>
<dbReference type="EC" id="4.2.1.115" evidence="3"/>
<accession>A0A6L9L180</accession>
<dbReference type="CDD" id="cd05237">
    <property type="entry name" value="UDP_invert_4-6DH_SDR_e"/>
    <property type="match status" value="1"/>
</dbReference>
<dbReference type="InterPro" id="IPR020025">
    <property type="entry name" value="PseB"/>
</dbReference>
<dbReference type="InterPro" id="IPR036291">
    <property type="entry name" value="NAD(P)-bd_dom_sf"/>
</dbReference>
<dbReference type="SUPFAM" id="SSF51735">
    <property type="entry name" value="NAD(P)-binding Rossmann-fold domains"/>
    <property type="match status" value="1"/>
</dbReference>
<proteinExistence type="inferred from homology"/>
<dbReference type="InterPro" id="IPR003869">
    <property type="entry name" value="Polysac_CapD-like"/>
</dbReference>
<keyword evidence="4" id="KW-1185">Reference proteome</keyword>
<organism evidence="3 4">
    <name type="scientific">Spirosoma terrae</name>
    <dbReference type="NCBI Taxonomy" id="1968276"/>
    <lineage>
        <taxon>Bacteria</taxon>
        <taxon>Pseudomonadati</taxon>
        <taxon>Bacteroidota</taxon>
        <taxon>Cytophagia</taxon>
        <taxon>Cytophagales</taxon>
        <taxon>Cytophagaceae</taxon>
        <taxon>Spirosoma</taxon>
    </lineage>
</organism>
<dbReference type="EMBL" id="JAAFZH010000002">
    <property type="protein sequence ID" value="NDU94274.1"/>
    <property type="molecule type" value="Genomic_DNA"/>
</dbReference>
<dbReference type="NCBIfam" id="TIGR03589">
    <property type="entry name" value="PseB"/>
    <property type="match status" value="1"/>
</dbReference>
<dbReference type="Pfam" id="PF02719">
    <property type="entry name" value="Polysacc_synt_2"/>
    <property type="match status" value="1"/>
</dbReference>
<protein>
    <submittedName>
        <fullName evidence="3">UDP-N-acetylglucosamine 4,6-dehydratase (Inverting)</fullName>
        <ecNumber evidence="3">4.2.1.115</ecNumber>
    </submittedName>
</protein>
<evidence type="ECO:0000313" key="4">
    <source>
        <dbReference type="Proteomes" id="UP000474175"/>
    </source>
</evidence>
<feature type="domain" description="Polysaccharide biosynthesis protein CapD-like" evidence="2">
    <location>
        <begin position="17"/>
        <end position="292"/>
    </location>
</feature>
<dbReference type="PANTHER" id="PTHR43318:SF2">
    <property type="entry name" value="UDP-N-ACETYLGLUCOSAMINE 4,6-DEHYDRATASE (INVERTING)"/>
    <property type="match status" value="1"/>
</dbReference>